<dbReference type="NCBIfam" id="TIGR04390">
    <property type="entry name" value="OMP_YaiO_dom"/>
    <property type="match status" value="1"/>
</dbReference>
<feature type="chain" id="PRO_5008353499" description="YaiO beta-barrel domain-containing protein" evidence="1">
    <location>
        <begin position="23"/>
        <end position="261"/>
    </location>
</feature>
<reference evidence="3 4" key="1">
    <citation type="submission" date="2016-05" db="EMBL/GenBank/DDBJ databases">
        <title>Draft Genome Sequences of Stenotrophomonas maltophilia Strains Sm32COP, Sm41DVV, Sm46PAILV, SmF3, SmF22, SmSOFb1 and SmCVFa1, Isolated from Different Manures, in France.</title>
        <authorList>
            <person name="Nazaret S."/>
            <person name="Bodilis J."/>
        </authorList>
    </citation>
    <scope>NUCLEOTIDE SEQUENCE [LARGE SCALE GENOMIC DNA]</scope>
    <source>
        <strain evidence="3 4">Sm46PAILV</strain>
    </source>
</reference>
<evidence type="ECO:0000259" key="2">
    <source>
        <dbReference type="Pfam" id="PF19413"/>
    </source>
</evidence>
<protein>
    <recommendedName>
        <fullName evidence="2">YaiO beta-barrel domain-containing protein</fullName>
    </recommendedName>
</protein>
<evidence type="ECO:0000256" key="1">
    <source>
        <dbReference type="SAM" id="SignalP"/>
    </source>
</evidence>
<feature type="domain" description="YaiO beta-barrel" evidence="2">
    <location>
        <begin position="26"/>
        <end position="201"/>
    </location>
</feature>
<keyword evidence="1" id="KW-0732">Signal</keyword>
<proteinExistence type="predicted"/>
<dbReference type="Pfam" id="PF19413">
    <property type="entry name" value="YaiO"/>
    <property type="match status" value="1"/>
</dbReference>
<dbReference type="InterPro" id="IPR030887">
    <property type="entry name" value="Beta-barrel_YaiO"/>
</dbReference>
<feature type="signal peptide" evidence="1">
    <location>
        <begin position="1"/>
        <end position="22"/>
    </location>
</feature>
<evidence type="ECO:0000313" key="3">
    <source>
        <dbReference type="EMBL" id="OBU66103.1"/>
    </source>
</evidence>
<comment type="caution">
    <text evidence="3">The sequence shown here is derived from an EMBL/GenBank/DDBJ whole genome shotgun (WGS) entry which is preliminary data.</text>
</comment>
<organism evidence="3 4">
    <name type="scientific">Stenotrophomonas maltophilia</name>
    <name type="common">Pseudomonas maltophilia</name>
    <name type="synonym">Xanthomonas maltophilia</name>
    <dbReference type="NCBI Taxonomy" id="40324"/>
    <lineage>
        <taxon>Bacteria</taxon>
        <taxon>Pseudomonadati</taxon>
        <taxon>Pseudomonadota</taxon>
        <taxon>Gammaproteobacteria</taxon>
        <taxon>Lysobacterales</taxon>
        <taxon>Lysobacteraceae</taxon>
        <taxon>Stenotrophomonas</taxon>
        <taxon>Stenotrophomonas maltophilia group</taxon>
    </lineage>
</organism>
<sequence length="261" mass="29097">MRLIIRGALPCALLLAVSSAHAGVDRVTVQLDHADYSDGFGKRDVQAVDVAGRNGHSRWHLGLAHGERDYGNKRFGGNRVQGSLHQRWSPRWSTRTAVTASNDDPVFVNRQVIQDVQWKVAPKTVLSVGGKYAQYHAGAYVSGWSIGASHYFPRVTASFRHERHRQSNGPDGHGTTLSLRLRDTQGRGSTQLWVGSGTSGYNAESDPLLLREHEARRAFLRRSQPLGEHLVLDLGIGKTWHKTRLDRFQSVQSHLGLGYHW</sequence>
<dbReference type="EMBL" id="LYVJ01000009">
    <property type="protein sequence ID" value="OBU66103.1"/>
    <property type="molecule type" value="Genomic_DNA"/>
</dbReference>
<name>A0A1A6XT41_STEMA</name>
<dbReference type="RefSeq" id="WP_065199771.1">
    <property type="nucleotide sequence ID" value="NZ_LYVJ01000009.1"/>
</dbReference>
<dbReference type="OrthoDB" id="6570374at2"/>
<evidence type="ECO:0000313" key="4">
    <source>
        <dbReference type="Proteomes" id="UP000092256"/>
    </source>
</evidence>
<accession>A0A1A6XT41</accession>
<gene>
    <name evidence="3" type="ORF">A9K58_13320</name>
</gene>
<dbReference type="AlphaFoldDB" id="A0A1A6XT41"/>
<dbReference type="Proteomes" id="UP000092256">
    <property type="component" value="Unassembled WGS sequence"/>
</dbReference>